<dbReference type="Gene3D" id="3.20.20.140">
    <property type="entry name" value="Metal-dependent hydrolases"/>
    <property type="match status" value="1"/>
</dbReference>
<evidence type="ECO:0000256" key="5">
    <source>
        <dbReference type="SAM" id="SignalP"/>
    </source>
</evidence>
<dbReference type="Pfam" id="PF01979">
    <property type="entry name" value="Amidohydro_1"/>
    <property type="match status" value="1"/>
</dbReference>
<keyword evidence="8" id="KW-1185">Reference proteome</keyword>
<dbReference type="SUPFAM" id="SSF51338">
    <property type="entry name" value="Composite domain of metallo-dependent hydrolases"/>
    <property type="match status" value="1"/>
</dbReference>
<dbReference type="Gene3D" id="2.30.40.10">
    <property type="entry name" value="Urease, subunit C, domain 1"/>
    <property type="match status" value="1"/>
</dbReference>
<dbReference type="SUPFAM" id="SSF51556">
    <property type="entry name" value="Metallo-dependent hydrolases"/>
    <property type="match status" value="1"/>
</dbReference>
<dbReference type="PANTHER" id="PTHR11271">
    <property type="entry name" value="GUANINE DEAMINASE"/>
    <property type="match status" value="1"/>
</dbReference>
<protein>
    <submittedName>
        <fullName evidence="7">Amidohydrolase family protein</fullName>
    </submittedName>
</protein>
<gene>
    <name evidence="7" type="ORF">FZ040_12830</name>
</gene>
<feature type="chain" id="PRO_5022789652" evidence="5">
    <location>
        <begin position="26"/>
        <end position="445"/>
    </location>
</feature>
<dbReference type="GO" id="GO:0005829">
    <property type="term" value="C:cytosol"/>
    <property type="evidence" value="ECO:0007669"/>
    <property type="project" value="TreeGrafter"/>
</dbReference>
<keyword evidence="5" id="KW-0732">Signal</keyword>
<evidence type="ECO:0000313" key="7">
    <source>
        <dbReference type="EMBL" id="TYZ19836.1"/>
    </source>
</evidence>
<sequence length="445" mass="49716">MKWHIKGGLFVLWVCWLALASAAFAASRNYVVQGDIVYTPACGEAKILPQGYLVVKEGKVQGAYDKLPKDYEGWKKQDCRGKLILPGFCDLHVHAAQYRQIGLGMDEALLEWLEKYTFPEERKFSDTAYAERVYGDFAAELAKCGTTRSAVYGTIHRQGAEILARKLTERGLGAYVGKVNMDRNAPDYLCETSAGSLAETERFVKAPVWTDLVRPILTPRFAPSVTPELLQDLGALAKRENLPVQTHLSENKAEIQWVAELFPKIREYPKVYEHFGLYGDTPTLMAHCIHMSEAQIKEMVSRGVYPVFCPESNLNLTSGIMPVRKFLQAGAKVALGSDVGAGHDLFMPHVIVRAIQVSKVRAMDYPEEKALTLPEAFYLATKGGGSFFGKVGSFEPDYDADFLVVKTPKALAERSVQERWQHFIYHGTPEDITARYVAGKQLRLP</sequence>
<dbReference type="InterPro" id="IPR032466">
    <property type="entry name" value="Metal_Hydrolase"/>
</dbReference>
<evidence type="ECO:0000256" key="3">
    <source>
        <dbReference type="ARBA" id="ARBA00022801"/>
    </source>
</evidence>
<dbReference type="EMBL" id="VTOY01000019">
    <property type="protein sequence ID" value="TYZ19836.1"/>
    <property type="molecule type" value="Genomic_DNA"/>
</dbReference>
<dbReference type="OrthoDB" id="9807210at2"/>
<dbReference type="InterPro" id="IPR051607">
    <property type="entry name" value="Metallo-dep_hydrolases"/>
</dbReference>
<organism evidence="7 8">
    <name type="scientific">Selenomonas ruminis</name>
    <dbReference type="NCBI Taxonomy" id="2593411"/>
    <lineage>
        <taxon>Bacteria</taxon>
        <taxon>Bacillati</taxon>
        <taxon>Bacillota</taxon>
        <taxon>Negativicutes</taxon>
        <taxon>Selenomonadales</taxon>
        <taxon>Selenomonadaceae</taxon>
        <taxon>Selenomonas</taxon>
    </lineage>
</organism>
<dbReference type="GO" id="GO:0046098">
    <property type="term" value="P:guanine metabolic process"/>
    <property type="evidence" value="ECO:0007669"/>
    <property type="project" value="TreeGrafter"/>
</dbReference>
<dbReference type="GO" id="GO:0008892">
    <property type="term" value="F:guanine deaminase activity"/>
    <property type="evidence" value="ECO:0007669"/>
    <property type="project" value="TreeGrafter"/>
</dbReference>
<evidence type="ECO:0000256" key="1">
    <source>
        <dbReference type="ARBA" id="ARBA00001947"/>
    </source>
</evidence>
<keyword evidence="3 7" id="KW-0378">Hydrolase</keyword>
<keyword evidence="4" id="KW-0862">Zinc</keyword>
<name>A0A5D6VVZ5_9FIRM</name>
<dbReference type="GO" id="GO:0008270">
    <property type="term" value="F:zinc ion binding"/>
    <property type="evidence" value="ECO:0007669"/>
    <property type="project" value="TreeGrafter"/>
</dbReference>
<accession>A0A5D6VVZ5</accession>
<dbReference type="RefSeq" id="WP_149172363.1">
    <property type="nucleotide sequence ID" value="NZ_VTOY01000019.1"/>
</dbReference>
<proteinExistence type="predicted"/>
<evidence type="ECO:0000259" key="6">
    <source>
        <dbReference type="Pfam" id="PF01979"/>
    </source>
</evidence>
<feature type="signal peptide" evidence="5">
    <location>
        <begin position="1"/>
        <end position="25"/>
    </location>
</feature>
<reference evidence="7 8" key="1">
    <citation type="submission" date="2019-08" db="EMBL/GenBank/DDBJ databases">
        <title>Selenomonas sp. mPRGC5 and Selenomonas sp. mPRGC8 isolated from ruminal fluid of dairy goat (Capra hircus).</title>
        <authorList>
            <person name="Poothong S."/>
            <person name="Nuengjamnong C."/>
            <person name="Tanasupawat S."/>
        </authorList>
    </citation>
    <scope>NUCLEOTIDE SEQUENCE [LARGE SCALE GENOMIC DNA]</scope>
    <source>
        <strain evidence="8">mPRGC5</strain>
    </source>
</reference>
<dbReference type="InterPro" id="IPR006680">
    <property type="entry name" value="Amidohydro-rel"/>
</dbReference>
<comment type="cofactor">
    <cofactor evidence="1">
        <name>Zn(2+)</name>
        <dbReference type="ChEBI" id="CHEBI:29105"/>
    </cofactor>
</comment>
<dbReference type="InterPro" id="IPR011059">
    <property type="entry name" value="Metal-dep_hydrolase_composite"/>
</dbReference>
<feature type="domain" description="Amidohydrolase-related" evidence="6">
    <location>
        <begin position="84"/>
        <end position="417"/>
    </location>
</feature>
<dbReference type="AlphaFoldDB" id="A0A5D6VVZ5"/>
<dbReference type="Proteomes" id="UP000323646">
    <property type="component" value="Unassembled WGS sequence"/>
</dbReference>
<dbReference type="PANTHER" id="PTHR11271:SF6">
    <property type="entry name" value="GUANINE DEAMINASE"/>
    <property type="match status" value="1"/>
</dbReference>
<evidence type="ECO:0000256" key="4">
    <source>
        <dbReference type="ARBA" id="ARBA00022833"/>
    </source>
</evidence>
<evidence type="ECO:0000313" key="8">
    <source>
        <dbReference type="Proteomes" id="UP000323646"/>
    </source>
</evidence>
<keyword evidence="2" id="KW-0479">Metal-binding</keyword>
<evidence type="ECO:0000256" key="2">
    <source>
        <dbReference type="ARBA" id="ARBA00022723"/>
    </source>
</evidence>
<comment type="caution">
    <text evidence="7">The sequence shown here is derived from an EMBL/GenBank/DDBJ whole genome shotgun (WGS) entry which is preliminary data.</text>
</comment>